<dbReference type="Pfam" id="PF01418">
    <property type="entry name" value="HTH_6"/>
    <property type="match status" value="1"/>
</dbReference>
<keyword evidence="1" id="KW-0805">Transcription regulation</keyword>
<feature type="domain" description="HTH rpiR-type" evidence="4">
    <location>
        <begin position="1"/>
        <end position="76"/>
    </location>
</feature>
<evidence type="ECO:0000256" key="1">
    <source>
        <dbReference type="ARBA" id="ARBA00023015"/>
    </source>
</evidence>
<name>A0ABS4CQU0_9ENTE</name>
<keyword evidence="3" id="KW-0804">Transcription</keyword>
<reference evidence="5 6" key="1">
    <citation type="submission" date="2020-12" db="EMBL/GenBank/DDBJ databases">
        <title>Vagococcus allomyrinae sp. nov. and Enterococcus lavae sp. nov., isolated from the larvae of Allomyrina dichotoma.</title>
        <authorList>
            <person name="Lee S.D."/>
        </authorList>
    </citation>
    <scope>NUCLEOTIDE SEQUENCE [LARGE SCALE GENOMIC DNA]</scope>
    <source>
        <strain evidence="5 6">BWM-S5</strain>
    </source>
</reference>
<dbReference type="InterPro" id="IPR046348">
    <property type="entry name" value="SIS_dom_sf"/>
</dbReference>
<keyword evidence="2" id="KW-0238">DNA-binding</keyword>
<dbReference type="SUPFAM" id="SSF46689">
    <property type="entry name" value="Homeodomain-like"/>
    <property type="match status" value="1"/>
</dbReference>
<proteinExistence type="predicted"/>
<evidence type="ECO:0000256" key="3">
    <source>
        <dbReference type="ARBA" id="ARBA00023163"/>
    </source>
</evidence>
<comment type="caution">
    <text evidence="5">The sequence shown here is derived from an EMBL/GenBank/DDBJ whole genome shotgun (WGS) entry which is preliminary data.</text>
</comment>
<dbReference type="InterPro" id="IPR035472">
    <property type="entry name" value="RpiR-like_SIS"/>
</dbReference>
<accession>A0ABS4CQU0</accession>
<dbReference type="InterPro" id="IPR047640">
    <property type="entry name" value="RpiR-like"/>
</dbReference>
<dbReference type="InterPro" id="IPR000281">
    <property type="entry name" value="HTH_RpiR"/>
</dbReference>
<dbReference type="Gene3D" id="1.10.10.10">
    <property type="entry name" value="Winged helix-like DNA-binding domain superfamily/Winged helix DNA-binding domain"/>
    <property type="match status" value="1"/>
</dbReference>
<dbReference type="InterPro" id="IPR009057">
    <property type="entry name" value="Homeodomain-like_sf"/>
</dbReference>
<dbReference type="Gene3D" id="3.40.50.10490">
    <property type="entry name" value="Glucose-6-phosphate isomerase like protein, domain 1"/>
    <property type="match status" value="1"/>
</dbReference>
<dbReference type="PROSITE" id="PS51071">
    <property type="entry name" value="HTH_RPIR"/>
    <property type="match status" value="1"/>
</dbReference>
<gene>
    <name evidence="5" type="ORF">I6N96_18980</name>
</gene>
<organism evidence="5 6">
    <name type="scientific">Enterococcus larvae</name>
    <dbReference type="NCBI Taxonomy" id="2794352"/>
    <lineage>
        <taxon>Bacteria</taxon>
        <taxon>Bacillati</taxon>
        <taxon>Bacillota</taxon>
        <taxon>Bacilli</taxon>
        <taxon>Lactobacillales</taxon>
        <taxon>Enterococcaceae</taxon>
        <taxon>Enterococcus</taxon>
    </lineage>
</organism>
<evidence type="ECO:0000256" key="2">
    <source>
        <dbReference type="ARBA" id="ARBA00023125"/>
    </source>
</evidence>
<sequence length="287" mass="32801">MLVTDKLKDQENFTNTDKRIADYILHNITKVPTITIEDLANQTYASHSAVIRLCKKIGYSGFRTFKSAISEFVYSKLHTQTSVNANFPFEPEDSAIGIAKKMADLTIASVKKTFAQLDDDMLNQAVTMLTEADRIFLFAQGDSQIRIRSFQNKLIKINKFLILADEYSDKNWNAVNMTKRDCALFVSYAGINSQYKKILQYFQKEEIPTILLTGNNKSDLTKLAALPIVTIQDEYDFVKVGTFSSQVSFEYILDTIFSIMYAQEYEKNVLNLKRKHDILQTGVLKED</sequence>
<dbReference type="EMBL" id="JAEDXU010000015">
    <property type="protein sequence ID" value="MBP1048382.1"/>
    <property type="molecule type" value="Genomic_DNA"/>
</dbReference>
<dbReference type="RefSeq" id="WP_209559146.1">
    <property type="nucleotide sequence ID" value="NZ_JAEDXU010000015.1"/>
</dbReference>
<dbReference type="PANTHER" id="PTHR30514:SF10">
    <property type="entry name" value="MURR_RPIR FAMILY TRANSCRIPTIONAL REGULATOR"/>
    <property type="match status" value="1"/>
</dbReference>
<dbReference type="InterPro" id="IPR001347">
    <property type="entry name" value="SIS_dom"/>
</dbReference>
<dbReference type="CDD" id="cd05013">
    <property type="entry name" value="SIS_RpiR"/>
    <property type="match status" value="1"/>
</dbReference>
<dbReference type="Pfam" id="PF01380">
    <property type="entry name" value="SIS"/>
    <property type="match status" value="1"/>
</dbReference>
<dbReference type="SUPFAM" id="SSF53697">
    <property type="entry name" value="SIS domain"/>
    <property type="match status" value="1"/>
</dbReference>
<evidence type="ECO:0000313" key="5">
    <source>
        <dbReference type="EMBL" id="MBP1048382.1"/>
    </source>
</evidence>
<evidence type="ECO:0000259" key="4">
    <source>
        <dbReference type="PROSITE" id="PS51071"/>
    </source>
</evidence>
<protein>
    <submittedName>
        <fullName evidence="5">MurR/RpiR family transcriptional regulator</fullName>
    </submittedName>
</protein>
<dbReference type="PANTHER" id="PTHR30514">
    <property type="entry name" value="GLUCOKINASE"/>
    <property type="match status" value="1"/>
</dbReference>
<dbReference type="Proteomes" id="UP000673375">
    <property type="component" value="Unassembled WGS sequence"/>
</dbReference>
<dbReference type="InterPro" id="IPR036388">
    <property type="entry name" value="WH-like_DNA-bd_sf"/>
</dbReference>
<evidence type="ECO:0000313" key="6">
    <source>
        <dbReference type="Proteomes" id="UP000673375"/>
    </source>
</evidence>
<keyword evidence="6" id="KW-1185">Reference proteome</keyword>